<dbReference type="EMBL" id="BMRB01000001">
    <property type="protein sequence ID" value="GGS26470.1"/>
    <property type="molecule type" value="Genomic_DNA"/>
</dbReference>
<dbReference type="Proteomes" id="UP000660680">
    <property type="component" value="Unassembled WGS sequence"/>
</dbReference>
<evidence type="ECO:0000256" key="1">
    <source>
        <dbReference type="SAM" id="Phobius"/>
    </source>
</evidence>
<dbReference type="RefSeq" id="WP_189209915.1">
    <property type="nucleotide sequence ID" value="NZ_BMRB01000001.1"/>
</dbReference>
<keyword evidence="1" id="KW-0812">Transmembrane</keyword>
<reference evidence="2" key="1">
    <citation type="journal article" date="2014" name="Int. J. Syst. Evol. Microbiol.">
        <title>Complete genome sequence of Corynebacterium casei LMG S-19264T (=DSM 44701T), isolated from a smear-ripened cheese.</title>
        <authorList>
            <consortium name="US DOE Joint Genome Institute (JGI-PGF)"/>
            <person name="Walter F."/>
            <person name="Albersmeier A."/>
            <person name="Kalinowski J."/>
            <person name="Ruckert C."/>
        </authorList>
    </citation>
    <scope>NUCLEOTIDE SEQUENCE</scope>
    <source>
        <strain evidence="2">JCM 3276</strain>
    </source>
</reference>
<evidence type="ECO:0008006" key="4">
    <source>
        <dbReference type="Google" id="ProtNLM"/>
    </source>
</evidence>
<keyword evidence="3" id="KW-1185">Reference proteome</keyword>
<feature type="transmembrane region" description="Helical" evidence="1">
    <location>
        <begin position="122"/>
        <end position="139"/>
    </location>
</feature>
<comment type="caution">
    <text evidence="2">The sequence shown here is derived from an EMBL/GenBank/DDBJ whole genome shotgun (WGS) entry which is preliminary data.</text>
</comment>
<gene>
    <name evidence="2" type="ORF">GCM10010171_19970</name>
</gene>
<dbReference type="AlphaFoldDB" id="A0A918LBJ1"/>
<reference evidence="2" key="2">
    <citation type="submission" date="2020-09" db="EMBL/GenBank/DDBJ databases">
        <authorList>
            <person name="Sun Q."/>
            <person name="Ohkuma M."/>
        </authorList>
    </citation>
    <scope>NUCLEOTIDE SEQUENCE</scope>
    <source>
        <strain evidence="2">JCM 3276</strain>
    </source>
</reference>
<organism evidence="2 3">
    <name type="scientific">Actinokineospora fastidiosa</name>
    <dbReference type="NCBI Taxonomy" id="1816"/>
    <lineage>
        <taxon>Bacteria</taxon>
        <taxon>Bacillati</taxon>
        <taxon>Actinomycetota</taxon>
        <taxon>Actinomycetes</taxon>
        <taxon>Pseudonocardiales</taxon>
        <taxon>Pseudonocardiaceae</taxon>
        <taxon>Actinokineospora</taxon>
    </lineage>
</organism>
<protein>
    <recommendedName>
        <fullName evidence="4">DUF2867 domain-containing protein</fullName>
    </recommendedName>
</protein>
<dbReference type="Pfam" id="PF11066">
    <property type="entry name" value="DUF2867"/>
    <property type="match status" value="1"/>
</dbReference>
<sequence>MENELFGRPGRYAMRVDVPARGARLDLDGLGGDLCWYGLAWLWRLRILIGRLFGERLRLHRPDAVTVGSTVDWWTVASVDDTHLVLHTDQWFTGEAWLGYRIEDGVLTQVGALRPNGVIGRVYWWAVYPIHFVVFRVMARRQARRSR</sequence>
<keyword evidence="1" id="KW-0472">Membrane</keyword>
<keyword evidence="1" id="KW-1133">Transmembrane helix</keyword>
<accession>A0A918LBJ1</accession>
<proteinExistence type="predicted"/>
<name>A0A918LBJ1_9PSEU</name>
<dbReference type="InterPro" id="IPR021295">
    <property type="entry name" value="DUF2867"/>
</dbReference>
<evidence type="ECO:0000313" key="3">
    <source>
        <dbReference type="Proteomes" id="UP000660680"/>
    </source>
</evidence>
<evidence type="ECO:0000313" key="2">
    <source>
        <dbReference type="EMBL" id="GGS26470.1"/>
    </source>
</evidence>